<reference evidence="2 3" key="1">
    <citation type="journal article" date="2019" name="Sci. Data">
        <title>Hybrid genome assembly and annotation of Danionella translucida.</title>
        <authorList>
            <person name="Kadobianskyi M."/>
            <person name="Schulze L."/>
            <person name="Schuelke M."/>
            <person name="Judkewitz B."/>
        </authorList>
    </citation>
    <scope>NUCLEOTIDE SEQUENCE [LARGE SCALE GENOMIC DNA]</scope>
    <source>
        <strain evidence="2 3">Bolton</strain>
    </source>
</reference>
<evidence type="ECO:0000256" key="1">
    <source>
        <dbReference type="SAM" id="SignalP"/>
    </source>
</evidence>
<dbReference type="EMBL" id="SRMA01004306">
    <property type="protein sequence ID" value="TRZ03687.1"/>
    <property type="molecule type" value="Genomic_DNA"/>
</dbReference>
<protein>
    <submittedName>
        <fullName evidence="2">Uncharacterized protein</fullName>
    </submittedName>
</protein>
<evidence type="ECO:0000313" key="3">
    <source>
        <dbReference type="Proteomes" id="UP000316079"/>
    </source>
</evidence>
<evidence type="ECO:0000313" key="2">
    <source>
        <dbReference type="EMBL" id="TRZ03687.1"/>
    </source>
</evidence>
<dbReference type="AlphaFoldDB" id="A0A553RND2"/>
<gene>
    <name evidence="2" type="ORF">DNTS_029867</name>
</gene>
<dbReference type="Proteomes" id="UP000316079">
    <property type="component" value="Unassembled WGS sequence"/>
</dbReference>
<keyword evidence="3" id="KW-1185">Reference proteome</keyword>
<keyword evidence="1" id="KW-0732">Signal</keyword>
<dbReference type="STRING" id="623744.A0A553RND2"/>
<feature type="signal peptide" evidence="1">
    <location>
        <begin position="1"/>
        <end position="17"/>
    </location>
</feature>
<sequence>MRIYMACQSMLIILVGAVPEFHLEAVTEAVRGSVAQSVKFTEDISSIVTEWNLVKHQAYKVNLAGSLFFA</sequence>
<name>A0A553RND2_9TELE</name>
<feature type="chain" id="PRO_5022159734" evidence="1">
    <location>
        <begin position="18"/>
        <end position="70"/>
    </location>
</feature>
<accession>A0A553RND2</accession>
<dbReference type="OrthoDB" id="5296287at2759"/>
<feature type="non-terminal residue" evidence="2">
    <location>
        <position position="70"/>
    </location>
</feature>
<comment type="caution">
    <text evidence="2">The sequence shown here is derived from an EMBL/GenBank/DDBJ whole genome shotgun (WGS) entry which is preliminary data.</text>
</comment>
<proteinExistence type="predicted"/>
<organism evidence="2 3">
    <name type="scientific">Danionella cerebrum</name>
    <dbReference type="NCBI Taxonomy" id="2873325"/>
    <lineage>
        <taxon>Eukaryota</taxon>
        <taxon>Metazoa</taxon>
        <taxon>Chordata</taxon>
        <taxon>Craniata</taxon>
        <taxon>Vertebrata</taxon>
        <taxon>Euteleostomi</taxon>
        <taxon>Actinopterygii</taxon>
        <taxon>Neopterygii</taxon>
        <taxon>Teleostei</taxon>
        <taxon>Ostariophysi</taxon>
        <taxon>Cypriniformes</taxon>
        <taxon>Danionidae</taxon>
        <taxon>Danioninae</taxon>
        <taxon>Danionella</taxon>
    </lineage>
</organism>